<proteinExistence type="predicted"/>
<dbReference type="AlphaFoldDB" id="A0A0F9ENX3"/>
<evidence type="ECO:0000313" key="1">
    <source>
        <dbReference type="EMBL" id="KKL75778.1"/>
    </source>
</evidence>
<gene>
    <name evidence="1" type="ORF">LCGC14_2051500</name>
</gene>
<reference evidence="1" key="1">
    <citation type="journal article" date="2015" name="Nature">
        <title>Complex archaea that bridge the gap between prokaryotes and eukaryotes.</title>
        <authorList>
            <person name="Spang A."/>
            <person name="Saw J.H."/>
            <person name="Jorgensen S.L."/>
            <person name="Zaremba-Niedzwiedzka K."/>
            <person name="Martijn J."/>
            <person name="Lind A.E."/>
            <person name="van Eijk R."/>
            <person name="Schleper C."/>
            <person name="Guy L."/>
            <person name="Ettema T.J."/>
        </authorList>
    </citation>
    <scope>NUCLEOTIDE SEQUENCE</scope>
</reference>
<organism evidence="1">
    <name type="scientific">marine sediment metagenome</name>
    <dbReference type="NCBI Taxonomy" id="412755"/>
    <lineage>
        <taxon>unclassified sequences</taxon>
        <taxon>metagenomes</taxon>
        <taxon>ecological metagenomes</taxon>
    </lineage>
</organism>
<protein>
    <submittedName>
        <fullName evidence="1">Uncharacterized protein</fullName>
    </submittedName>
</protein>
<name>A0A0F9ENX3_9ZZZZ</name>
<sequence>MSPTINSLLAGDIINSSRDSHPLFDTRRHPNLVLLRALSRYQRQLIPKINRVNTKFMTSELITALPLADFDAGITLPDYIYPVGAEVETPSSVQSENRLFTADLVSRESRLRYDLAVYVWNNRLYLTGNVADWQGFLSVRFYYIAQVDPLTTLTGATGTLVLPNATEPCLVAYLAHFMAKRSQKTEDVEAPDRRMFRNEWKEAEADLMDELAMHVQTEISVIRDVF</sequence>
<dbReference type="EMBL" id="LAZR01024251">
    <property type="protein sequence ID" value="KKL75778.1"/>
    <property type="molecule type" value="Genomic_DNA"/>
</dbReference>
<accession>A0A0F9ENX3</accession>
<comment type="caution">
    <text evidence="1">The sequence shown here is derived from an EMBL/GenBank/DDBJ whole genome shotgun (WGS) entry which is preliminary data.</text>
</comment>